<evidence type="ECO:0000313" key="2">
    <source>
        <dbReference type="Proteomes" id="UP001605036"/>
    </source>
</evidence>
<dbReference type="EMBL" id="JBHFFA010000001">
    <property type="protein sequence ID" value="KAL2653084.1"/>
    <property type="molecule type" value="Genomic_DNA"/>
</dbReference>
<evidence type="ECO:0000313" key="1">
    <source>
        <dbReference type="EMBL" id="KAL2653084.1"/>
    </source>
</evidence>
<organism evidence="1 2">
    <name type="scientific">Riccia fluitans</name>
    <dbReference type="NCBI Taxonomy" id="41844"/>
    <lineage>
        <taxon>Eukaryota</taxon>
        <taxon>Viridiplantae</taxon>
        <taxon>Streptophyta</taxon>
        <taxon>Embryophyta</taxon>
        <taxon>Marchantiophyta</taxon>
        <taxon>Marchantiopsida</taxon>
        <taxon>Marchantiidae</taxon>
        <taxon>Marchantiales</taxon>
        <taxon>Ricciaceae</taxon>
        <taxon>Riccia</taxon>
    </lineage>
</organism>
<sequence length="119" mass="13038">MTSFGGSAAWGCGVSPRSCYRTMTSNWRQQPGGLPRPFDYPDHFPELLVRPSKSTNLEGAFTKVPGPSHAQCGVVFQTPTVSKFRQMVCTTSRVINDRPEELSLITGDSKSINLCCNPL</sequence>
<reference evidence="1 2" key="1">
    <citation type="submission" date="2024-09" db="EMBL/GenBank/DDBJ databases">
        <title>Chromosome-scale assembly of Riccia fluitans.</title>
        <authorList>
            <person name="Paukszto L."/>
            <person name="Sawicki J."/>
            <person name="Karawczyk K."/>
            <person name="Piernik-Szablinska J."/>
            <person name="Szczecinska M."/>
            <person name="Mazdziarz M."/>
        </authorList>
    </citation>
    <scope>NUCLEOTIDE SEQUENCE [LARGE SCALE GENOMIC DNA]</scope>
    <source>
        <strain evidence="1">Rf_01</strain>
        <tissue evidence="1">Aerial parts of the thallus</tissue>
    </source>
</reference>
<keyword evidence="2" id="KW-1185">Reference proteome</keyword>
<proteinExistence type="predicted"/>
<dbReference type="AlphaFoldDB" id="A0ABD1ZNQ1"/>
<dbReference type="Proteomes" id="UP001605036">
    <property type="component" value="Unassembled WGS sequence"/>
</dbReference>
<gene>
    <name evidence="1" type="ORF">R1flu_021212</name>
</gene>
<comment type="caution">
    <text evidence="1">The sequence shown here is derived from an EMBL/GenBank/DDBJ whole genome shotgun (WGS) entry which is preliminary data.</text>
</comment>
<protein>
    <submittedName>
        <fullName evidence="1">Uncharacterized protein</fullName>
    </submittedName>
</protein>
<name>A0ABD1ZNQ1_9MARC</name>
<accession>A0ABD1ZNQ1</accession>